<name>A0A368VH53_9ACTN</name>
<proteinExistence type="predicted"/>
<dbReference type="Gene3D" id="3.40.50.1360">
    <property type="match status" value="1"/>
</dbReference>
<evidence type="ECO:0000313" key="5">
    <source>
        <dbReference type="EMBL" id="RCW40509.1"/>
    </source>
</evidence>
<dbReference type="InterPro" id="IPR036390">
    <property type="entry name" value="WH_DNA-bd_sf"/>
</dbReference>
<dbReference type="InterPro" id="IPR050313">
    <property type="entry name" value="Carb_Metab_HTH_regulators"/>
</dbReference>
<dbReference type="Pfam" id="PF00455">
    <property type="entry name" value="DeoRC"/>
    <property type="match status" value="1"/>
</dbReference>
<dbReference type="SMART" id="SM00420">
    <property type="entry name" value="HTH_DEOR"/>
    <property type="match status" value="1"/>
</dbReference>
<dbReference type="CDD" id="cd00090">
    <property type="entry name" value="HTH_ARSR"/>
    <property type="match status" value="1"/>
</dbReference>
<keyword evidence="6" id="KW-1185">Reference proteome</keyword>
<dbReference type="SMART" id="SM01134">
    <property type="entry name" value="DeoRC"/>
    <property type="match status" value="1"/>
</dbReference>
<keyword evidence="3" id="KW-0804">Transcription</keyword>
<evidence type="ECO:0000259" key="4">
    <source>
        <dbReference type="PROSITE" id="PS51000"/>
    </source>
</evidence>
<dbReference type="Gene3D" id="1.10.10.10">
    <property type="entry name" value="Winged helix-like DNA-binding domain superfamily/Winged helix DNA-binding domain"/>
    <property type="match status" value="1"/>
</dbReference>
<dbReference type="InterPro" id="IPR036388">
    <property type="entry name" value="WH-like_DNA-bd_sf"/>
</dbReference>
<dbReference type="SUPFAM" id="SSF100950">
    <property type="entry name" value="NagB/RpiA/CoA transferase-like"/>
    <property type="match status" value="1"/>
</dbReference>
<dbReference type="PANTHER" id="PTHR30363">
    <property type="entry name" value="HTH-TYPE TRANSCRIPTIONAL REGULATOR SRLR-RELATED"/>
    <property type="match status" value="1"/>
</dbReference>
<dbReference type="Proteomes" id="UP000253495">
    <property type="component" value="Unassembled WGS sequence"/>
</dbReference>
<accession>A0A368VH53</accession>
<keyword evidence="2" id="KW-0238">DNA-binding</keyword>
<feature type="domain" description="HTH deoR-type" evidence="4">
    <location>
        <begin position="1"/>
        <end position="56"/>
    </location>
</feature>
<evidence type="ECO:0000313" key="6">
    <source>
        <dbReference type="Proteomes" id="UP000253495"/>
    </source>
</evidence>
<keyword evidence="1" id="KW-0805">Transcription regulation</keyword>
<dbReference type="Pfam" id="PF08220">
    <property type="entry name" value="HTH_DeoR"/>
    <property type="match status" value="1"/>
</dbReference>
<dbReference type="EMBL" id="QPJC01000011">
    <property type="protein sequence ID" value="RCW40509.1"/>
    <property type="molecule type" value="Genomic_DNA"/>
</dbReference>
<organism evidence="5 6">
    <name type="scientific">Halopolyspora algeriensis</name>
    <dbReference type="NCBI Taxonomy" id="1500506"/>
    <lineage>
        <taxon>Bacteria</taxon>
        <taxon>Bacillati</taxon>
        <taxon>Actinomycetota</taxon>
        <taxon>Actinomycetes</taxon>
        <taxon>Actinomycetes incertae sedis</taxon>
        <taxon>Halopolyspora</taxon>
    </lineage>
</organism>
<dbReference type="AlphaFoldDB" id="A0A368VH53"/>
<dbReference type="InterPro" id="IPR018356">
    <property type="entry name" value="Tscrpt_reg_HTH_DeoR_CS"/>
</dbReference>
<dbReference type="GO" id="GO:0003677">
    <property type="term" value="F:DNA binding"/>
    <property type="evidence" value="ECO:0007669"/>
    <property type="project" value="UniProtKB-KW"/>
</dbReference>
<dbReference type="PRINTS" id="PR00037">
    <property type="entry name" value="HTHLACR"/>
</dbReference>
<evidence type="ECO:0000256" key="1">
    <source>
        <dbReference type="ARBA" id="ARBA00023015"/>
    </source>
</evidence>
<sequence>MMRDRQAEILRSVEDGVRRVEDLAAALRISPSTVRRDLTDLERAGRVVRTHGGAVPAGGEQSWQQKSRRHAPAKRAIAARAADLVTDGDTVLLGAGSTSTLIAENLVDRSGVSVYTNGIGALLALREAEGIEVCVLGGSVRRRTGAIIGAAARHALQRISVDLAFLGADGFVPGRGINTLTEELAELKEVKLRSARHSVVTADSSKIGCEPHRFWAPVSGPYTVITDDGLSDTAAAALRGDGDCTLIVVPDPVAGRTEGEA</sequence>
<dbReference type="PANTHER" id="PTHR30363:SF44">
    <property type="entry name" value="AGA OPERON TRANSCRIPTIONAL REPRESSOR-RELATED"/>
    <property type="match status" value="1"/>
</dbReference>
<dbReference type="InterPro" id="IPR014036">
    <property type="entry name" value="DeoR-like_C"/>
</dbReference>
<comment type="caution">
    <text evidence="5">The sequence shown here is derived from an EMBL/GenBank/DDBJ whole genome shotgun (WGS) entry which is preliminary data.</text>
</comment>
<gene>
    <name evidence="5" type="ORF">DFQ14_111159</name>
</gene>
<protein>
    <submittedName>
        <fullName evidence="5">DeoR family transcriptional regulator</fullName>
    </submittedName>
</protein>
<dbReference type="PROSITE" id="PS00894">
    <property type="entry name" value="HTH_DEOR_1"/>
    <property type="match status" value="1"/>
</dbReference>
<dbReference type="PROSITE" id="PS51000">
    <property type="entry name" value="HTH_DEOR_2"/>
    <property type="match status" value="1"/>
</dbReference>
<dbReference type="InterPro" id="IPR037171">
    <property type="entry name" value="NagB/RpiA_transferase-like"/>
</dbReference>
<dbReference type="InterPro" id="IPR011991">
    <property type="entry name" value="ArsR-like_HTH"/>
</dbReference>
<evidence type="ECO:0000256" key="3">
    <source>
        <dbReference type="ARBA" id="ARBA00023163"/>
    </source>
</evidence>
<reference evidence="5 6" key="1">
    <citation type="submission" date="2018-07" db="EMBL/GenBank/DDBJ databases">
        <title>Genomic Encyclopedia of Type Strains, Phase III (KMG-III): the genomes of soil and plant-associated and newly described type strains.</title>
        <authorList>
            <person name="Whitman W."/>
        </authorList>
    </citation>
    <scope>NUCLEOTIDE SEQUENCE [LARGE SCALE GENOMIC DNA]</scope>
    <source>
        <strain evidence="5 6">CECT 8575</strain>
    </source>
</reference>
<dbReference type="GO" id="GO:0003700">
    <property type="term" value="F:DNA-binding transcription factor activity"/>
    <property type="evidence" value="ECO:0007669"/>
    <property type="project" value="InterPro"/>
</dbReference>
<dbReference type="RefSeq" id="WP_246195668.1">
    <property type="nucleotide sequence ID" value="NZ_QPJC01000011.1"/>
</dbReference>
<dbReference type="InterPro" id="IPR001034">
    <property type="entry name" value="DeoR_HTH"/>
</dbReference>
<dbReference type="SUPFAM" id="SSF46785">
    <property type="entry name" value="Winged helix' DNA-binding domain"/>
    <property type="match status" value="1"/>
</dbReference>
<evidence type="ECO:0000256" key="2">
    <source>
        <dbReference type="ARBA" id="ARBA00023125"/>
    </source>
</evidence>